<proteinExistence type="predicted"/>
<evidence type="ECO:0000313" key="1">
    <source>
        <dbReference type="EMBL" id="NYD26923.1"/>
    </source>
</evidence>
<keyword evidence="2" id="KW-1185">Reference proteome</keyword>
<dbReference type="SUPFAM" id="SSF52833">
    <property type="entry name" value="Thioredoxin-like"/>
    <property type="match status" value="1"/>
</dbReference>
<dbReference type="RefSeq" id="WP_185986981.1">
    <property type="nucleotide sequence ID" value="NZ_BAAALZ010000001.1"/>
</dbReference>
<protein>
    <submittedName>
        <fullName evidence="1">Glutaredoxin</fullName>
    </submittedName>
</protein>
<gene>
    <name evidence="1" type="ORF">BJ960_001726</name>
</gene>
<sequence>MPTQQITIFTAGPSCIQCRLTEKLLSSLGFAYELRPADALSDELRAQAMALGAVIQAPLVLVRDASGELAQAWGGYRPDLIDVLAGERMLAA</sequence>
<dbReference type="Proteomes" id="UP000586095">
    <property type="component" value="Unassembled WGS sequence"/>
</dbReference>
<comment type="caution">
    <text evidence="1">The sequence shown here is derived from an EMBL/GenBank/DDBJ whole genome shotgun (WGS) entry which is preliminary data.</text>
</comment>
<organism evidence="1 2">
    <name type="scientific">Leucobacter aridicollis</name>
    <dbReference type="NCBI Taxonomy" id="283878"/>
    <lineage>
        <taxon>Bacteria</taxon>
        <taxon>Bacillati</taxon>
        <taxon>Actinomycetota</taxon>
        <taxon>Actinomycetes</taxon>
        <taxon>Micrococcales</taxon>
        <taxon>Microbacteriaceae</taxon>
        <taxon>Leucobacter</taxon>
    </lineage>
</organism>
<name>A0A852QX20_9MICO</name>
<dbReference type="InterPro" id="IPR036249">
    <property type="entry name" value="Thioredoxin-like_sf"/>
</dbReference>
<evidence type="ECO:0000313" key="2">
    <source>
        <dbReference type="Proteomes" id="UP000586095"/>
    </source>
</evidence>
<dbReference type="PROSITE" id="PS51354">
    <property type="entry name" value="GLUTAREDOXIN_2"/>
    <property type="match status" value="1"/>
</dbReference>
<dbReference type="Gene3D" id="3.40.30.10">
    <property type="entry name" value="Glutaredoxin"/>
    <property type="match status" value="1"/>
</dbReference>
<dbReference type="AlphaFoldDB" id="A0A852QX20"/>
<dbReference type="EMBL" id="JACCBD010000001">
    <property type="protein sequence ID" value="NYD26923.1"/>
    <property type="molecule type" value="Genomic_DNA"/>
</dbReference>
<accession>A0A852QX20</accession>
<reference evidence="1 2" key="1">
    <citation type="submission" date="2020-07" db="EMBL/GenBank/DDBJ databases">
        <title>Sequencing the genomes of 1000 actinobacteria strains.</title>
        <authorList>
            <person name="Klenk H.-P."/>
        </authorList>
    </citation>
    <scope>NUCLEOTIDE SEQUENCE [LARGE SCALE GENOMIC DNA]</scope>
    <source>
        <strain evidence="1 2">DSM 17380</strain>
    </source>
</reference>